<feature type="compositionally biased region" description="Polar residues" evidence="2">
    <location>
        <begin position="610"/>
        <end position="631"/>
    </location>
</feature>
<gene>
    <name evidence="3" type="ORF">ASPZODRAFT_21405</name>
</gene>
<protein>
    <submittedName>
        <fullName evidence="3">Uncharacterized protein</fullName>
    </submittedName>
</protein>
<feature type="region of interest" description="Disordered" evidence="2">
    <location>
        <begin position="589"/>
        <end position="735"/>
    </location>
</feature>
<feature type="region of interest" description="Disordered" evidence="2">
    <location>
        <begin position="532"/>
        <end position="556"/>
    </location>
</feature>
<dbReference type="Proteomes" id="UP000184188">
    <property type="component" value="Unassembled WGS sequence"/>
</dbReference>
<reference evidence="4" key="1">
    <citation type="journal article" date="2017" name="Genome Biol.">
        <title>Comparative genomics reveals high biological diversity and specific adaptations in the industrially and medically important fungal genus Aspergillus.</title>
        <authorList>
            <person name="de Vries R.P."/>
            <person name="Riley R."/>
            <person name="Wiebenga A."/>
            <person name="Aguilar-Osorio G."/>
            <person name="Amillis S."/>
            <person name="Uchima C.A."/>
            <person name="Anderluh G."/>
            <person name="Asadollahi M."/>
            <person name="Askin M."/>
            <person name="Barry K."/>
            <person name="Battaglia E."/>
            <person name="Bayram O."/>
            <person name="Benocci T."/>
            <person name="Braus-Stromeyer S.A."/>
            <person name="Caldana C."/>
            <person name="Canovas D."/>
            <person name="Cerqueira G.C."/>
            <person name="Chen F."/>
            <person name="Chen W."/>
            <person name="Choi C."/>
            <person name="Clum A."/>
            <person name="Dos Santos R.A."/>
            <person name="Damasio A.R."/>
            <person name="Diallinas G."/>
            <person name="Emri T."/>
            <person name="Fekete E."/>
            <person name="Flipphi M."/>
            <person name="Freyberg S."/>
            <person name="Gallo A."/>
            <person name="Gournas C."/>
            <person name="Habgood R."/>
            <person name="Hainaut M."/>
            <person name="Harispe M.L."/>
            <person name="Henrissat B."/>
            <person name="Hilden K.S."/>
            <person name="Hope R."/>
            <person name="Hossain A."/>
            <person name="Karabika E."/>
            <person name="Karaffa L."/>
            <person name="Karanyi Z."/>
            <person name="Krasevec N."/>
            <person name="Kuo A."/>
            <person name="Kusch H."/>
            <person name="LaButti K."/>
            <person name="Lagendijk E.L."/>
            <person name="Lapidus A."/>
            <person name="Levasseur A."/>
            <person name="Lindquist E."/>
            <person name="Lipzen A."/>
            <person name="Logrieco A.F."/>
            <person name="MacCabe A."/>
            <person name="Maekelae M.R."/>
            <person name="Malavazi I."/>
            <person name="Melin P."/>
            <person name="Meyer V."/>
            <person name="Mielnichuk N."/>
            <person name="Miskei M."/>
            <person name="Molnar A.P."/>
            <person name="Mule G."/>
            <person name="Ngan C.Y."/>
            <person name="Orejas M."/>
            <person name="Orosz E."/>
            <person name="Ouedraogo J.P."/>
            <person name="Overkamp K.M."/>
            <person name="Park H.-S."/>
            <person name="Perrone G."/>
            <person name="Piumi F."/>
            <person name="Punt P.J."/>
            <person name="Ram A.F."/>
            <person name="Ramon A."/>
            <person name="Rauscher S."/>
            <person name="Record E."/>
            <person name="Riano-Pachon D.M."/>
            <person name="Robert V."/>
            <person name="Roehrig J."/>
            <person name="Ruller R."/>
            <person name="Salamov A."/>
            <person name="Salih N.S."/>
            <person name="Samson R.A."/>
            <person name="Sandor E."/>
            <person name="Sanguinetti M."/>
            <person name="Schuetze T."/>
            <person name="Sepcic K."/>
            <person name="Shelest E."/>
            <person name="Sherlock G."/>
            <person name="Sophianopoulou V."/>
            <person name="Squina F.M."/>
            <person name="Sun H."/>
            <person name="Susca A."/>
            <person name="Todd R.B."/>
            <person name="Tsang A."/>
            <person name="Unkles S.E."/>
            <person name="van de Wiele N."/>
            <person name="van Rossen-Uffink D."/>
            <person name="Oliveira J.V."/>
            <person name="Vesth T.C."/>
            <person name="Visser J."/>
            <person name="Yu J.-H."/>
            <person name="Zhou M."/>
            <person name="Andersen M.R."/>
            <person name="Archer D.B."/>
            <person name="Baker S.E."/>
            <person name="Benoit I."/>
            <person name="Brakhage A.A."/>
            <person name="Braus G.H."/>
            <person name="Fischer R."/>
            <person name="Frisvad J.C."/>
            <person name="Goldman G.H."/>
            <person name="Houbraken J."/>
            <person name="Oakley B."/>
            <person name="Pocsi I."/>
            <person name="Scazzocchio C."/>
            <person name="Seiboth B."/>
            <person name="vanKuyk P.A."/>
            <person name="Wortman J."/>
            <person name="Dyer P.S."/>
            <person name="Grigoriev I.V."/>
        </authorList>
    </citation>
    <scope>NUCLEOTIDE SEQUENCE [LARGE SCALE GENOMIC DNA]</scope>
    <source>
        <strain evidence="4">CBS 506.65</strain>
    </source>
</reference>
<keyword evidence="4" id="KW-1185">Reference proteome</keyword>
<name>A0A1L9SUM3_9EURO</name>
<evidence type="ECO:0000313" key="3">
    <source>
        <dbReference type="EMBL" id="OJJ50898.1"/>
    </source>
</evidence>
<accession>A0A1L9SUM3</accession>
<sequence>MKYDTQTLLALRHSAKIEMDRFSVHAFSNNLLGRRKNRASFLSELSSNKARDMRASSYQSEAVSSTASERGLEFPIRQPYHPPQGALAQTNAGFAQFLKKHTSPKHQRVTAGGRIVPMEPTESIPKMKPLVRSKNAKARKRSMAKELKSNRQADECMDISEHRQTLVGETVDGHYSSPSEPSVTADPIKRPRVPSINSQGFQIPDPLPDMQPSPITNPFSQPTCLMSNGQLLPTLQQPGDCMLGVPSYGPLNFRPDQTNWLSNSIQTWNWPYSAGSSITTAGTPLSTFSAPPLDVSPPYSQVYSFTPALSPVVPSTSPFNAYIAPSGGYCDSKTAADTNSQSSLMGSYGETAFWKLFHETVKDHEAISNQLNQLDRYMAMHAWDIDTNSKNLLVEQRRGLVRDLDSVRLRKEQLESVLSQAKANATSFRKEKTTTLLSQVQPIDLGPSQHSQLPWVPGCLGNWGTPGLSSPTPMMNPYFPLIHTASTSFQWQDINNPCLKNQECGDLHINLAYTGDIEQPCYENWTTDTSQAQGLLDDPTDNRPVTTTKSKPSTNLRQLYRKIDEANRRGDPIDGLLKDLAAITLKLTSSKSHESSEHSELGIGKGSHLASKTASRGSQLSQSKHSNQAQTDPGDGAALAQNHTTMNTLSRKTSSEAYVADSDDDSISCSSTATGESMATVHRIDTCQASKQVDSDNENEGSDDRLKGSFSDSTRKKISISSTGSPSPKKRDTVQRTRYMNSRNRGSHESFLSILSTNSAAAKRDCPQFFTQYLKGDGTLVPQKTAALAISQSINAHAFLPPFDGAGDFPASRTSGPVADEDDVAAQSAENGRVEKAGWYERKRRPRPSPAVLQAFFRQIERDEDNMIHQYYMGQPYSMALE</sequence>
<evidence type="ECO:0000256" key="1">
    <source>
        <dbReference type="SAM" id="Coils"/>
    </source>
</evidence>
<keyword evidence="1" id="KW-0175">Coiled coil</keyword>
<feature type="region of interest" description="Disordered" evidence="2">
    <location>
        <begin position="171"/>
        <end position="191"/>
    </location>
</feature>
<dbReference type="RefSeq" id="XP_022585408.1">
    <property type="nucleotide sequence ID" value="XM_022727852.1"/>
</dbReference>
<evidence type="ECO:0000256" key="2">
    <source>
        <dbReference type="SAM" id="MobiDB-lite"/>
    </source>
</evidence>
<dbReference type="OrthoDB" id="5401902at2759"/>
<feature type="compositionally biased region" description="Polar residues" evidence="2">
    <location>
        <begin position="641"/>
        <end position="656"/>
    </location>
</feature>
<dbReference type="STRING" id="1073090.A0A1L9SUM3"/>
<feature type="compositionally biased region" description="Polar residues" evidence="2">
    <location>
        <begin position="543"/>
        <end position="556"/>
    </location>
</feature>
<feature type="coiled-coil region" evidence="1">
    <location>
        <begin position="404"/>
        <end position="431"/>
    </location>
</feature>
<proteinExistence type="predicted"/>
<dbReference type="EMBL" id="KV878336">
    <property type="protein sequence ID" value="OJJ50898.1"/>
    <property type="molecule type" value="Genomic_DNA"/>
</dbReference>
<dbReference type="VEuPathDB" id="FungiDB:ASPZODRAFT_21405"/>
<dbReference type="AlphaFoldDB" id="A0A1L9SUM3"/>
<organism evidence="3 4">
    <name type="scientific">Penicilliopsis zonata CBS 506.65</name>
    <dbReference type="NCBI Taxonomy" id="1073090"/>
    <lineage>
        <taxon>Eukaryota</taxon>
        <taxon>Fungi</taxon>
        <taxon>Dikarya</taxon>
        <taxon>Ascomycota</taxon>
        <taxon>Pezizomycotina</taxon>
        <taxon>Eurotiomycetes</taxon>
        <taxon>Eurotiomycetidae</taxon>
        <taxon>Eurotiales</taxon>
        <taxon>Aspergillaceae</taxon>
        <taxon>Penicilliopsis</taxon>
    </lineage>
</organism>
<dbReference type="GeneID" id="34614316"/>
<feature type="compositionally biased region" description="Basic and acidic residues" evidence="2">
    <location>
        <begin position="591"/>
        <end position="600"/>
    </location>
</feature>
<evidence type="ECO:0000313" key="4">
    <source>
        <dbReference type="Proteomes" id="UP000184188"/>
    </source>
</evidence>